<name>A0A2W7NXZ9_9BURK</name>
<gene>
    <name evidence="4" type="ORF">C7416_105415</name>
</gene>
<evidence type="ECO:0000259" key="3">
    <source>
        <dbReference type="PROSITE" id="PS01031"/>
    </source>
</evidence>
<evidence type="ECO:0000313" key="4">
    <source>
        <dbReference type="EMBL" id="PZX28178.1"/>
    </source>
</evidence>
<accession>A0A2W7NXZ9</accession>
<organism evidence="4 5">
    <name type="scientific">Cupriavidus phytorum</name>
    <dbReference type="NCBI Taxonomy" id="3024399"/>
    <lineage>
        <taxon>Bacteria</taxon>
        <taxon>Pseudomonadati</taxon>
        <taxon>Pseudomonadota</taxon>
        <taxon>Betaproteobacteria</taxon>
        <taxon>Burkholderiales</taxon>
        <taxon>Burkholderiaceae</taxon>
        <taxon>Cupriavidus</taxon>
    </lineage>
</organism>
<evidence type="ECO:0000256" key="1">
    <source>
        <dbReference type="PROSITE-ProRule" id="PRU00285"/>
    </source>
</evidence>
<comment type="caution">
    <text evidence="4">The sequence shown here is derived from an EMBL/GenBank/DDBJ whole genome shotgun (WGS) entry which is preliminary data.</text>
</comment>
<dbReference type="SUPFAM" id="SSF49764">
    <property type="entry name" value="HSP20-like chaperones"/>
    <property type="match status" value="1"/>
</dbReference>
<reference evidence="4" key="1">
    <citation type="submission" date="2018-06" db="EMBL/GenBank/DDBJ databases">
        <title>Genomic Encyclopedia of Type Strains, Phase IV (KMG-V): Genome sequencing to study the core and pangenomes of soil and plant-associated prokaryotes.</title>
        <authorList>
            <person name="Whitman W."/>
        </authorList>
    </citation>
    <scope>NUCLEOTIDE SEQUENCE [LARGE SCALE GENOMIC DNA]</scope>
    <source>
        <strain evidence="4">MLR2-44</strain>
    </source>
</reference>
<dbReference type="InterPro" id="IPR002068">
    <property type="entry name" value="A-crystallin/Hsp20_dom"/>
</dbReference>
<proteinExistence type="inferred from homology"/>
<dbReference type="CDD" id="cd06464">
    <property type="entry name" value="ACD_sHsps-like"/>
    <property type="match status" value="1"/>
</dbReference>
<dbReference type="InterPro" id="IPR031107">
    <property type="entry name" value="Small_HSP"/>
</dbReference>
<evidence type="ECO:0000256" key="2">
    <source>
        <dbReference type="RuleBase" id="RU003616"/>
    </source>
</evidence>
<sequence>MKTELGKWNPFKFLRKTTEEKSPADNAAAGMPTRHRGGEWPDVSRFFAGEPWRAMGDFLHEPLANFGGLDRWFGDFSSSRFQPRIDVVDEGAALRITAELPGMDRQDVQTTIEDGALVIRGEKRQDVQSEENGCYRLERSYGAFMRSVPLPDGLDLDNVDAKFERGVLSLSFPKTGSPTPAARKIEIK</sequence>
<dbReference type="EMBL" id="QKZN01000005">
    <property type="protein sequence ID" value="PZX28178.1"/>
    <property type="molecule type" value="Genomic_DNA"/>
</dbReference>
<dbReference type="PROSITE" id="PS01031">
    <property type="entry name" value="SHSP"/>
    <property type="match status" value="1"/>
</dbReference>
<evidence type="ECO:0000313" key="5">
    <source>
        <dbReference type="Proteomes" id="UP000249638"/>
    </source>
</evidence>
<dbReference type="Pfam" id="PF00011">
    <property type="entry name" value="HSP20"/>
    <property type="match status" value="1"/>
</dbReference>
<comment type="similarity">
    <text evidence="1 2">Belongs to the small heat shock protein (HSP20) family.</text>
</comment>
<dbReference type="InterPro" id="IPR008978">
    <property type="entry name" value="HSP20-like_chaperone"/>
</dbReference>
<keyword evidence="5" id="KW-1185">Reference proteome</keyword>
<dbReference type="Gene3D" id="2.60.40.790">
    <property type="match status" value="1"/>
</dbReference>
<feature type="domain" description="SHSP" evidence="3">
    <location>
        <begin position="76"/>
        <end position="188"/>
    </location>
</feature>
<protein>
    <submittedName>
        <fullName evidence="4">HSP20 family protein</fullName>
    </submittedName>
</protein>
<dbReference type="PANTHER" id="PTHR11527">
    <property type="entry name" value="HEAT-SHOCK PROTEIN 20 FAMILY MEMBER"/>
    <property type="match status" value="1"/>
</dbReference>
<dbReference type="Proteomes" id="UP000249638">
    <property type="component" value="Unassembled WGS sequence"/>
</dbReference>
<dbReference type="AlphaFoldDB" id="A0A2W7NXZ9"/>